<dbReference type="SUPFAM" id="SSF48239">
    <property type="entry name" value="Terpenoid cyclases/Protein prenyltransferases"/>
    <property type="match status" value="1"/>
</dbReference>
<dbReference type="OrthoDB" id="7817950at2"/>
<accession>A0A857C693</accession>
<dbReference type="AlphaFoldDB" id="A0A857C693"/>
<dbReference type="EMBL" id="CP046908">
    <property type="protein sequence ID" value="QGZ34427.1"/>
    <property type="molecule type" value="Genomic_DNA"/>
</dbReference>
<evidence type="ECO:0000313" key="1">
    <source>
        <dbReference type="EMBL" id="QGZ34427.1"/>
    </source>
</evidence>
<sequence length="319" mass="33497">MAEPAPRLADLLADLLALQASSGAFPSQVETPAGCVADESCFVTAQAALLLAALGRSEAAIHAHGRALDFLETCEDGGLPGAFRFYPQGGRGPRLVDGLPPDADDTALAWMALVGGRRREAREGLVRLAGLLPRLACGPLRRGDPPFARAPLLRTWFHESDPGPVDLTVNLNVLAALAACGAGRSGCSLSVLMPRLAGRVSAAVSQHAPSRSAMRVLSPYYAHPAELAIAALRARACGVPGLDGLAASLAPVDARDRAARRPHDRPLYCNAHGRPLWRAPALQLARQLADRATTPFDPSLSPARFSGGFHDCDAQVRPC</sequence>
<reference evidence="1 2" key="1">
    <citation type="submission" date="2019-12" db="EMBL/GenBank/DDBJ databases">
        <title>The genome of Stappia indica PHM037.</title>
        <authorList>
            <person name="Kacar D."/>
            <person name="Galan B."/>
            <person name="Canedo L."/>
            <person name="Rodriguez P."/>
            <person name="de la Calle F."/>
            <person name="Garcia J.L."/>
        </authorList>
    </citation>
    <scope>NUCLEOTIDE SEQUENCE [LARGE SCALE GENOMIC DNA]</scope>
    <source>
        <strain evidence="1 2">PHM037</strain>
    </source>
</reference>
<dbReference type="KEGG" id="siw:GH266_07835"/>
<evidence type="ECO:0000313" key="2">
    <source>
        <dbReference type="Proteomes" id="UP000435648"/>
    </source>
</evidence>
<protein>
    <submittedName>
        <fullName evidence="1">Uncharacterized protein</fullName>
    </submittedName>
</protein>
<dbReference type="InterPro" id="IPR008930">
    <property type="entry name" value="Terpenoid_cyclase/PrenylTrfase"/>
</dbReference>
<proteinExistence type="predicted"/>
<dbReference type="RefSeq" id="WP_158193396.1">
    <property type="nucleotide sequence ID" value="NZ_CP046908.1"/>
</dbReference>
<dbReference type="Gene3D" id="1.50.10.20">
    <property type="match status" value="1"/>
</dbReference>
<name>A0A857C693_9HYPH</name>
<gene>
    <name evidence="1" type="ORF">GH266_07835</name>
</gene>
<organism evidence="1 2">
    <name type="scientific">Stappia indica</name>
    <dbReference type="NCBI Taxonomy" id="538381"/>
    <lineage>
        <taxon>Bacteria</taxon>
        <taxon>Pseudomonadati</taxon>
        <taxon>Pseudomonadota</taxon>
        <taxon>Alphaproteobacteria</taxon>
        <taxon>Hyphomicrobiales</taxon>
        <taxon>Stappiaceae</taxon>
        <taxon>Stappia</taxon>
    </lineage>
</organism>
<dbReference type="Proteomes" id="UP000435648">
    <property type="component" value="Chromosome"/>
</dbReference>